<comment type="caution">
    <text evidence="1">The sequence shown here is derived from an EMBL/GenBank/DDBJ whole genome shotgun (WGS) entry which is preliminary data.</text>
</comment>
<keyword evidence="2" id="KW-1185">Reference proteome</keyword>
<name>A0A4R3YIY6_9GAMM</name>
<proteinExistence type="predicted"/>
<reference evidence="1 2" key="1">
    <citation type="submission" date="2019-03" db="EMBL/GenBank/DDBJ databases">
        <title>Above-ground endophytic microbial communities from plants in different locations in the United States.</title>
        <authorList>
            <person name="Frank C."/>
        </authorList>
    </citation>
    <scope>NUCLEOTIDE SEQUENCE [LARGE SCALE GENOMIC DNA]</scope>
    <source>
        <strain evidence="1 2">LP_13_YM</strain>
    </source>
</reference>
<dbReference type="Proteomes" id="UP000295645">
    <property type="component" value="Unassembled WGS sequence"/>
</dbReference>
<protein>
    <submittedName>
        <fullName evidence="1">Uncharacterized protein</fullName>
    </submittedName>
</protein>
<dbReference type="InterPro" id="IPR045727">
    <property type="entry name" value="DUF6081"/>
</dbReference>
<accession>A0A4R3YIY6</accession>
<dbReference type="EMBL" id="SMCS01000007">
    <property type="protein sequence ID" value="TCV92377.1"/>
    <property type="molecule type" value="Genomic_DNA"/>
</dbReference>
<sequence length="351" mass="39037">MIRKVTILLTLVLILLAPGIAFSQNKLPYVALWDDFHRPFSIDASDARWFYFTAGSYVGDDGIVSTGPHGLRVVSTGLSPYSGEPAFTRTIGQEHENGGLPGALDHVKWLAFMNHTASTGLPGFDAVPGQTLSCAAIMGGQTFGTKHHPFGNNVIDADDDLRLASVAQTVLDFESFIVFDFFITNKHIYAYYERLPFGRTAMHNYAAFAFAIPVADYRPGDVHRLRIAYDRSARLTRWLVDEREVYRVDRIGRLIDRDYMTIDLGGIEEDVAPRQLDCGMGTFTLLDGHLPSDRGLVRLSEAPYFNPEFGAPVPENFADNLSLYVDRIFGQGAELKVKRYSVSSIPSFLDP</sequence>
<gene>
    <name evidence="1" type="ORF">EC912_10784</name>
</gene>
<organism evidence="1 2">
    <name type="scientific">Luteibacter rhizovicinus</name>
    <dbReference type="NCBI Taxonomy" id="242606"/>
    <lineage>
        <taxon>Bacteria</taxon>
        <taxon>Pseudomonadati</taxon>
        <taxon>Pseudomonadota</taxon>
        <taxon>Gammaproteobacteria</taxon>
        <taxon>Lysobacterales</taxon>
        <taxon>Rhodanobacteraceae</taxon>
        <taxon>Luteibacter</taxon>
    </lineage>
</organism>
<evidence type="ECO:0000313" key="1">
    <source>
        <dbReference type="EMBL" id="TCV92377.1"/>
    </source>
</evidence>
<dbReference type="Pfam" id="PF19559">
    <property type="entry name" value="DUF6081"/>
    <property type="match status" value="1"/>
</dbReference>
<dbReference type="AlphaFoldDB" id="A0A4R3YIY6"/>
<evidence type="ECO:0000313" key="2">
    <source>
        <dbReference type="Proteomes" id="UP000295645"/>
    </source>
</evidence>
<dbReference type="RefSeq" id="WP_243649322.1">
    <property type="nucleotide sequence ID" value="NZ_SMCS01000007.1"/>
</dbReference>